<dbReference type="Proteomes" id="UP000193061">
    <property type="component" value="Unassembled WGS sequence"/>
</dbReference>
<gene>
    <name evidence="2" type="ORF">ROA7450_02717</name>
</gene>
<name>A0A1X6ZJQ9_9RHOB</name>
<keyword evidence="3" id="KW-1185">Reference proteome</keyword>
<reference evidence="2 3" key="1">
    <citation type="submission" date="2017-03" db="EMBL/GenBank/DDBJ databases">
        <authorList>
            <person name="Afonso C.L."/>
            <person name="Miller P.J."/>
            <person name="Scott M.A."/>
            <person name="Spackman E."/>
            <person name="Goraichik I."/>
            <person name="Dimitrov K.M."/>
            <person name="Suarez D.L."/>
            <person name="Swayne D.E."/>
        </authorList>
    </citation>
    <scope>NUCLEOTIDE SEQUENCE [LARGE SCALE GENOMIC DNA]</scope>
    <source>
        <strain evidence="2 3">CECT 7450</strain>
    </source>
</reference>
<accession>A0A1X6ZJQ9</accession>
<dbReference type="AlphaFoldDB" id="A0A1X6ZJQ9"/>
<evidence type="ECO:0000313" key="2">
    <source>
        <dbReference type="EMBL" id="SLN53217.1"/>
    </source>
</evidence>
<organism evidence="2 3">
    <name type="scientific">Roseovarius albus</name>
    <dbReference type="NCBI Taxonomy" id="1247867"/>
    <lineage>
        <taxon>Bacteria</taxon>
        <taxon>Pseudomonadati</taxon>
        <taxon>Pseudomonadota</taxon>
        <taxon>Alphaproteobacteria</taxon>
        <taxon>Rhodobacterales</taxon>
        <taxon>Roseobacteraceae</taxon>
        <taxon>Roseovarius</taxon>
    </lineage>
</organism>
<evidence type="ECO:0000313" key="3">
    <source>
        <dbReference type="Proteomes" id="UP000193061"/>
    </source>
</evidence>
<protein>
    <recommendedName>
        <fullName evidence="4">Peptidase family M23</fullName>
    </recommendedName>
</protein>
<dbReference type="OrthoDB" id="9809144at2"/>
<dbReference type="InterPro" id="IPR011055">
    <property type="entry name" value="Dup_hybrid_motif"/>
</dbReference>
<feature type="chain" id="PRO_5012100880" description="Peptidase family M23" evidence="1">
    <location>
        <begin position="19"/>
        <end position="387"/>
    </location>
</feature>
<dbReference type="EMBL" id="FWFX01000008">
    <property type="protein sequence ID" value="SLN53217.1"/>
    <property type="molecule type" value="Genomic_DNA"/>
</dbReference>
<proteinExistence type="predicted"/>
<dbReference type="RefSeq" id="WP_085806339.1">
    <property type="nucleotide sequence ID" value="NZ_FWFX01000008.1"/>
</dbReference>
<feature type="signal peptide" evidence="1">
    <location>
        <begin position="1"/>
        <end position="18"/>
    </location>
</feature>
<evidence type="ECO:0000256" key="1">
    <source>
        <dbReference type="SAM" id="SignalP"/>
    </source>
</evidence>
<dbReference type="Gene3D" id="2.70.70.10">
    <property type="entry name" value="Glucose Permease (Domain IIA)"/>
    <property type="match status" value="1"/>
</dbReference>
<sequence>MKRLIPLCTLIFASLAQAQDGPAQVRPQARSTPADDARAASVKLERATEMLDSAKSARNRVKALTATIHAYEDGLQAMREGLRRAAIRESTLIAELNSREAELAKLLGVLQSVERTPAPALLIHPAGPMGTARSGMILADVTPGLNQKTDQLRRTLQEVSILRSLQQTAADTLSEGLGNAQAARSELSQAISNRTNLPRRFTEDPIQTALLIASTETLENFASGLSTIAVNEVPGSLPDITDRKGELPLPVQGQILRRPNEADAAGVQRPGLIMATRPHALVITPAAATIRFHGPLLDYGNVVILEPQSGILLILAGLDIVYGNVGEVLPGGSPVGLMGGDHAQSDALLIENDQGGGTAQSETLYIELRHDNVPVDPTLWFSTDKQG</sequence>
<keyword evidence="1" id="KW-0732">Signal</keyword>
<evidence type="ECO:0008006" key="4">
    <source>
        <dbReference type="Google" id="ProtNLM"/>
    </source>
</evidence>